<evidence type="ECO:0000313" key="3">
    <source>
        <dbReference type="Proteomes" id="UP000000577"/>
    </source>
</evidence>
<feature type="domain" description="Helix-hairpin-helix DNA-binding motif class 1" evidence="1">
    <location>
        <begin position="169"/>
        <end position="188"/>
    </location>
</feature>
<dbReference type="RefSeq" id="WP_010942442.1">
    <property type="nucleotide sequence ID" value="NC_002939.5"/>
</dbReference>
<dbReference type="STRING" id="243231.GSU1797"/>
<dbReference type="eggNOG" id="COG1555">
    <property type="taxonomic scope" value="Bacteria"/>
</dbReference>
<evidence type="ECO:0000259" key="1">
    <source>
        <dbReference type="SMART" id="SM00278"/>
    </source>
</evidence>
<proteinExistence type="predicted"/>
<dbReference type="EnsemblBacteria" id="AAR35174">
    <property type="protein sequence ID" value="AAR35174"/>
    <property type="gene ID" value="GSU1797"/>
</dbReference>
<dbReference type="InterPro" id="IPR010994">
    <property type="entry name" value="RuvA_2-like"/>
</dbReference>
<organism evidence="2 3">
    <name type="scientific">Geobacter sulfurreducens (strain ATCC 51573 / DSM 12127 / PCA)</name>
    <dbReference type="NCBI Taxonomy" id="243231"/>
    <lineage>
        <taxon>Bacteria</taxon>
        <taxon>Pseudomonadati</taxon>
        <taxon>Thermodesulfobacteriota</taxon>
        <taxon>Desulfuromonadia</taxon>
        <taxon>Geobacterales</taxon>
        <taxon>Geobacteraceae</taxon>
        <taxon>Geobacter</taxon>
    </lineage>
</organism>
<keyword evidence="3" id="KW-1185">Reference proteome</keyword>
<dbReference type="SMR" id="Q74C77"/>
<dbReference type="AlphaFoldDB" id="Q74C77"/>
<dbReference type="GO" id="GO:0003677">
    <property type="term" value="F:DNA binding"/>
    <property type="evidence" value="ECO:0007669"/>
    <property type="project" value="UniProtKB-KW"/>
</dbReference>
<protein>
    <submittedName>
        <fullName evidence="2">ComEA-related DNA-binding/uptake protein</fullName>
    </submittedName>
</protein>
<dbReference type="PANTHER" id="PTHR21180">
    <property type="entry name" value="ENDONUCLEASE/EXONUCLEASE/PHOSPHATASE FAMILY DOMAIN-CONTAINING PROTEIN 1"/>
    <property type="match status" value="1"/>
</dbReference>
<dbReference type="GO" id="GO:0006281">
    <property type="term" value="P:DNA repair"/>
    <property type="evidence" value="ECO:0007669"/>
    <property type="project" value="InterPro"/>
</dbReference>
<dbReference type="PATRIC" id="fig|243231.5.peg.1835"/>
<dbReference type="EMBL" id="AE017180">
    <property type="protein sequence ID" value="AAR35174.1"/>
    <property type="molecule type" value="Genomic_DNA"/>
</dbReference>
<evidence type="ECO:0000313" key="2">
    <source>
        <dbReference type="EMBL" id="AAR35174.1"/>
    </source>
</evidence>
<dbReference type="HOGENOM" id="CLU_052011_1_1_7"/>
<dbReference type="GO" id="GO:0015627">
    <property type="term" value="C:type II protein secretion system complex"/>
    <property type="evidence" value="ECO:0000318"/>
    <property type="project" value="GO_Central"/>
</dbReference>
<dbReference type="Proteomes" id="UP000000577">
    <property type="component" value="Chromosome"/>
</dbReference>
<dbReference type="InterPro" id="IPR003583">
    <property type="entry name" value="Hlx-hairpin-Hlx_DNA-bd_motif"/>
</dbReference>
<dbReference type="PANTHER" id="PTHR21180:SF32">
    <property type="entry name" value="ENDONUCLEASE_EXONUCLEASE_PHOSPHATASE FAMILY DOMAIN-CONTAINING PROTEIN 1"/>
    <property type="match status" value="1"/>
</dbReference>
<dbReference type="InterPro" id="IPR051675">
    <property type="entry name" value="Endo/Exo/Phosphatase_dom_1"/>
</dbReference>
<dbReference type="InParanoid" id="Q74C77"/>
<dbReference type="Gene3D" id="1.10.150.320">
    <property type="entry name" value="Photosystem II 12 kDa extrinsic protein"/>
    <property type="match status" value="1"/>
</dbReference>
<accession>Q74C77</accession>
<sequence>MKPRTGHAVYLTLALAVMTLPLLFKGHGTSPLEIPAVAFVRSRSDDRPVSIMITGVPEKSGVYRVARGSTCQSVINMALPNSSVNYLPPATVGRILCDGDVVIVRNKNRATSDVSLGKLAVSQLMLMRIPLDPNRMDIKDWELLPGIGPELARRIVCDRQDNGDFSSFEALERVPGIGPKTLMSLKEFF</sequence>
<dbReference type="KEGG" id="gsu:GSU1797"/>
<dbReference type="OrthoDB" id="5296317at2"/>
<dbReference type="GO" id="GO:0015628">
    <property type="term" value="P:protein secretion by the type II secretion system"/>
    <property type="evidence" value="ECO:0000318"/>
    <property type="project" value="GO_Central"/>
</dbReference>
<gene>
    <name evidence="2" type="ordered locus">GSU1797</name>
</gene>
<name>Q74C77_GEOSL</name>
<feature type="domain" description="Helix-hairpin-helix DNA-binding motif class 1" evidence="1">
    <location>
        <begin position="139"/>
        <end position="158"/>
    </location>
</feature>
<dbReference type="SUPFAM" id="SSF47781">
    <property type="entry name" value="RuvA domain 2-like"/>
    <property type="match status" value="1"/>
</dbReference>
<dbReference type="SMART" id="SM00278">
    <property type="entry name" value="HhH1"/>
    <property type="match status" value="2"/>
</dbReference>
<dbReference type="Pfam" id="PF12836">
    <property type="entry name" value="HHH_3"/>
    <property type="match status" value="1"/>
</dbReference>
<reference evidence="2 3" key="1">
    <citation type="journal article" date="2003" name="Science">
        <title>Genome of Geobacter sulfurreducens: metal reduction in subsurface environments.</title>
        <authorList>
            <person name="Methe B.A."/>
            <person name="Nelson K.E."/>
            <person name="Eisen J.A."/>
            <person name="Paulsen I.T."/>
            <person name="Nelson W."/>
            <person name="Heidelberg J.F."/>
            <person name="Wu D."/>
            <person name="Wu M."/>
            <person name="Ward N."/>
            <person name="Beanan M.J."/>
            <person name="Dodson R.J."/>
            <person name="Madupu R."/>
            <person name="Brinkac L.M."/>
            <person name="Daugherty S.C."/>
            <person name="DeBoy R.T."/>
            <person name="Durkin A.S."/>
            <person name="Gwinn M."/>
            <person name="Kolonay J.F."/>
            <person name="Sullivan S.A."/>
            <person name="Haft D.H."/>
            <person name="Selengut J."/>
            <person name="Davidsen T.M."/>
            <person name="Zafar N."/>
            <person name="White O."/>
            <person name="Tran B."/>
            <person name="Romero C."/>
            <person name="Forberger H.A."/>
            <person name="Weidman J."/>
            <person name="Khouri H."/>
            <person name="Feldblyum T.V."/>
            <person name="Utterback T.R."/>
            <person name="Van Aken S.E."/>
            <person name="Lovley D.R."/>
            <person name="Fraser C.M."/>
        </authorList>
    </citation>
    <scope>NUCLEOTIDE SEQUENCE [LARGE SCALE GENOMIC DNA]</scope>
    <source>
        <strain evidence="3">ATCC 51573 / DSM 12127 / PCA</strain>
    </source>
</reference>
<keyword evidence="2" id="KW-0238">DNA-binding</keyword>
<reference evidence="2 3" key="2">
    <citation type="journal article" date="2012" name="BMC Genomics">
        <title>Comparative genomic analysis of Geobacter sulfurreducens KN400, a strain with enhanced capacity for extracellular electron transfer and electricity production.</title>
        <authorList>
            <person name="Butler J.E."/>
            <person name="Young N.D."/>
            <person name="Aklujkar M."/>
            <person name="Lovley D.R."/>
        </authorList>
    </citation>
    <scope>NUCLEOTIDE SEQUENCE [LARGE SCALE GENOMIC DNA]</scope>
    <source>
        <strain evidence="3">ATCC 51573 / DSM 12127 / PCA</strain>
    </source>
</reference>